<dbReference type="InterPro" id="IPR020549">
    <property type="entry name" value="YbeY_CS"/>
</dbReference>
<protein>
    <recommendedName>
        <fullName evidence="8">Endoribonuclease YbeY</fullName>
        <ecNumber evidence="8">3.1.-.-</ecNumber>
    </recommendedName>
</protein>
<evidence type="ECO:0000256" key="1">
    <source>
        <dbReference type="ARBA" id="ARBA00010875"/>
    </source>
</evidence>
<dbReference type="PANTHER" id="PTHR46986:SF1">
    <property type="entry name" value="ENDORIBONUCLEASE YBEY, CHLOROPLASTIC"/>
    <property type="match status" value="1"/>
</dbReference>
<sequence length="152" mass="17053">MTAIVDLQIASDALNLPKAEDFQRWLDAVLAYQQLSNQEITVRIVDIKESQDLNYTYRGKDKPTNVLSFPFEAPPGLSLNLLGDLVVCASVVATEAKEQNKALAHHWAHMIVHGALHLLGFDHITDDEAQQMEAIEVIILKQFSIDDPYQDQ</sequence>
<dbReference type="GO" id="GO:0006364">
    <property type="term" value="P:rRNA processing"/>
    <property type="evidence" value="ECO:0007669"/>
    <property type="project" value="UniProtKB-UniRule"/>
</dbReference>
<keyword evidence="4 8" id="KW-0479">Metal-binding</keyword>
<dbReference type="GO" id="GO:0004222">
    <property type="term" value="F:metalloendopeptidase activity"/>
    <property type="evidence" value="ECO:0007669"/>
    <property type="project" value="InterPro"/>
</dbReference>
<dbReference type="NCBIfam" id="TIGR00043">
    <property type="entry name" value="rRNA maturation RNase YbeY"/>
    <property type="match status" value="1"/>
</dbReference>
<dbReference type="GO" id="GO:0008270">
    <property type="term" value="F:zinc ion binding"/>
    <property type="evidence" value="ECO:0007669"/>
    <property type="project" value="UniProtKB-UniRule"/>
</dbReference>
<dbReference type="PROSITE" id="PS01306">
    <property type="entry name" value="UPF0054"/>
    <property type="match status" value="1"/>
</dbReference>
<feature type="binding site" evidence="8">
    <location>
        <position position="123"/>
    </location>
    <ligand>
        <name>Zn(2+)</name>
        <dbReference type="ChEBI" id="CHEBI:29105"/>
        <note>catalytic</note>
    </ligand>
</feature>
<dbReference type="Pfam" id="PF02130">
    <property type="entry name" value="YbeY"/>
    <property type="match status" value="1"/>
</dbReference>
<comment type="subcellular location">
    <subcellularLocation>
        <location evidence="8">Cytoplasm</location>
    </subcellularLocation>
</comment>
<name>A0A857JG14_9ALTE</name>
<proteinExistence type="inferred from homology"/>
<organism evidence="9 10">
    <name type="scientific">Paraglaciecola mesophila</name>
    <dbReference type="NCBI Taxonomy" id="197222"/>
    <lineage>
        <taxon>Bacteria</taxon>
        <taxon>Pseudomonadati</taxon>
        <taxon>Pseudomonadota</taxon>
        <taxon>Gammaproteobacteria</taxon>
        <taxon>Alteromonadales</taxon>
        <taxon>Alteromonadaceae</taxon>
        <taxon>Paraglaciecola</taxon>
    </lineage>
</organism>
<dbReference type="SUPFAM" id="SSF55486">
    <property type="entry name" value="Metalloproteases ('zincins'), catalytic domain"/>
    <property type="match status" value="1"/>
</dbReference>
<gene>
    <name evidence="8" type="primary">ybeY</name>
    <name evidence="9" type="ORF">FX988_00362</name>
</gene>
<dbReference type="EMBL" id="CP047656">
    <property type="protein sequence ID" value="QHJ10150.1"/>
    <property type="molecule type" value="Genomic_DNA"/>
</dbReference>
<accession>A0A857JG14</accession>
<dbReference type="Proteomes" id="UP000464524">
    <property type="component" value="Chromosome"/>
</dbReference>
<keyword evidence="8" id="KW-0963">Cytoplasm</keyword>
<comment type="function">
    <text evidence="8">Single strand-specific metallo-endoribonuclease involved in late-stage 70S ribosome quality control and in maturation of the 3' terminus of the 16S rRNA.</text>
</comment>
<evidence type="ECO:0000256" key="6">
    <source>
        <dbReference type="ARBA" id="ARBA00022801"/>
    </source>
</evidence>
<evidence type="ECO:0000256" key="7">
    <source>
        <dbReference type="ARBA" id="ARBA00022833"/>
    </source>
</evidence>
<keyword evidence="3 8" id="KW-0540">Nuclease</keyword>
<evidence type="ECO:0000256" key="3">
    <source>
        <dbReference type="ARBA" id="ARBA00022722"/>
    </source>
</evidence>
<dbReference type="EC" id="3.1.-.-" evidence="8"/>
<dbReference type="GO" id="GO:0005737">
    <property type="term" value="C:cytoplasm"/>
    <property type="evidence" value="ECO:0007669"/>
    <property type="project" value="UniProtKB-SubCell"/>
</dbReference>
<evidence type="ECO:0000256" key="8">
    <source>
        <dbReference type="HAMAP-Rule" id="MF_00009"/>
    </source>
</evidence>
<feature type="binding site" evidence="8">
    <location>
        <position position="113"/>
    </location>
    <ligand>
        <name>Zn(2+)</name>
        <dbReference type="ChEBI" id="CHEBI:29105"/>
        <note>catalytic</note>
    </ligand>
</feature>
<dbReference type="GO" id="GO:0004521">
    <property type="term" value="F:RNA endonuclease activity"/>
    <property type="evidence" value="ECO:0007669"/>
    <property type="project" value="UniProtKB-UniRule"/>
</dbReference>
<keyword evidence="8" id="KW-0698">rRNA processing</keyword>
<dbReference type="RefSeq" id="WP_160178070.1">
    <property type="nucleotide sequence ID" value="NZ_CP047656.1"/>
</dbReference>
<reference evidence="9 10" key="1">
    <citation type="submission" date="2019-12" db="EMBL/GenBank/DDBJ databases">
        <title>Genome sequencing and assembly of endphytes of Porphyra tenera.</title>
        <authorList>
            <person name="Park J.M."/>
            <person name="Shin R."/>
            <person name="Jo S.H."/>
        </authorList>
    </citation>
    <scope>NUCLEOTIDE SEQUENCE [LARGE SCALE GENOMIC DNA]</scope>
    <source>
        <strain evidence="9 10">GPM4</strain>
    </source>
</reference>
<keyword evidence="10" id="KW-1185">Reference proteome</keyword>
<dbReference type="Gene3D" id="3.40.390.30">
    <property type="entry name" value="Metalloproteases ('zincins'), catalytic domain"/>
    <property type="match status" value="1"/>
</dbReference>
<dbReference type="InterPro" id="IPR023091">
    <property type="entry name" value="MetalPrtase_cat_dom_sf_prd"/>
</dbReference>
<comment type="cofactor">
    <cofactor evidence="8">
        <name>Zn(2+)</name>
        <dbReference type="ChEBI" id="CHEBI:29105"/>
    </cofactor>
    <text evidence="8">Binds 1 zinc ion.</text>
</comment>
<keyword evidence="2 8" id="KW-0690">Ribosome biogenesis</keyword>
<dbReference type="OrthoDB" id="9807740at2"/>
<evidence type="ECO:0000256" key="5">
    <source>
        <dbReference type="ARBA" id="ARBA00022759"/>
    </source>
</evidence>
<keyword evidence="5 8" id="KW-0255">Endonuclease</keyword>
<comment type="similarity">
    <text evidence="1 8">Belongs to the endoribonuclease YbeY family.</text>
</comment>
<dbReference type="KEGG" id="pmes:FX988_00362"/>
<evidence type="ECO:0000256" key="2">
    <source>
        <dbReference type="ARBA" id="ARBA00022517"/>
    </source>
</evidence>
<dbReference type="HAMAP" id="MF_00009">
    <property type="entry name" value="Endoribonucl_YbeY"/>
    <property type="match status" value="1"/>
</dbReference>
<evidence type="ECO:0000313" key="10">
    <source>
        <dbReference type="Proteomes" id="UP000464524"/>
    </source>
</evidence>
<evidence type="ECO:0000313" key="9">
    <source>
        <dbReference type="EMBL" id="QHJ10150.1"/>
    </source>
</evidence>
<keyword evidence="7 8" id="KW-0862">Zinc</keyword>
<keyword evidence="6 8" id="KW-0378">Hydrolase</keyword>
<dbReference type="PANTHER" id="PTHR46986">
    <property type="entry name" value="ENDORIBONUCLEASE YBEY, CHLOROPLASTIC"/>
    <property type="match status" value="1"/>
</dbReference>
<evidence type="ECO:0000256" key="4">
    <source>
        <dbReference type="ARBA" id="ARBA00022723"/>
    </source>
</evidence>
<dbReference type="InterPro" id="IPR002036">
    <property type="entry name" value="YbeY"/>
</dbReference>
<feature type="binding site" evidence="8">
    <location>
        <position position="117"/>
    </location>
    <ligand>
        <name>Zn(2+)</name>
        <dbReference type="ChEBI" id="CHEBI:29105"/>
        <note>catalytic</note>
    </ligand>
</feature>
<dbReference type="AlphaFoldDB" id="A0A857JG14"/>